<evidence type="ECO:0000256" key="8">
    <source>
        <dbReference type="ARBA" id="ARBA00022989"/>
    </source>
</evidence>
<feature type="repeat" description="Solcar" evidence="22">
    <location>
        <begin position="1"/>
        <end position="86"/>
    </location>
</feature>
<evidence type="ECO:0000256" key="13">
    <source>
        <dbReference type="ARBA" id="ARBA00050768"/>
    </source>
</evidence>
<evidence type="ECO:0000256" key="11">
    <source>
        <dbReference type="ARBA" id="ARBA00049090"/>
    </source>
</evidence>
<dbReference type="PANTHER" id="PTHR45624">
    <property type="entry name" value="MITOCHONDRIAL BASIC AMINO ACIDS TRANSPORTER-RELATED"/>
    <property type="match status" value="1"/>
</dbReference>
<dbReference type="Proteomes" id="UP001432322">
    <property type="component" value="Unassembled WGS sequence"/>
</dbReference>
<evidence type="ECO:0000256" key="19">
    <source>
        <dbReference type="ARBA" id="ARBA00078745"/>
    </source>
</evidence>
<dbReference type="SUPFAM" id="SSF103506">
    <property type="entry name" value="Mitochondrial carrier"/>
    <property type="match status" value="1"/>
</dbReference>
<keyword evidence="7" id="KW-0029">Amino-acid transport</keyword>
<protein>
    <recommendedName>
        <fullName evidence="17">Mitochondrial basic amino acids transporter</fullName>
    </recommendedName>
    <alternativeName>
        <fullName evidence="21">Carnitine/acylcarnitine translocase-like</fullName>
    </alternativeName>
    <alternativeName>
        <fullName evidence="20">Mitochondrial carnitine/acylcarnitine carrier protein CACL</fullName>
    </alternativeName>
    <alternativeName>
        <fullName evidence="19">Mitochondrial ornithine transporter 3</fullName>
    </alternativeName>
    <alternativeName>
        <fullName evidence="18">Solute carrier family 25 member 29</fullName>
    </alternativeName>
</protein>
<evidence type="ECO:0000256" key="6">
    <source>
        <dbReference type="ARBA" id="ARBA00022792"/>
    </source>
</evidence>
<keyword evidence="8" id="KW-1133">Transmembrane helix</keyword>
<evidence type="ECO:0000256" key="12">
    <source>
        <dbReference type="ARBA" id="ARBA00050592"/>
    </source>
</evidence>
<evidence type="ECO:0000256" key="14">
    <source>
        <dbReference type="ARBA" id="ARBA00051045"/>
    </source>
</evidence>
<comment type="catalytic activity">
    <reaction evidence="14">
        <text>L-homoarginine(in) + L-arginine(out) = L-homoarginine(out) + L-arginine(in)</text>
        <dbReference type="Rhea" id="RHEA:72799"/>
        <dbReference type="ChEBI" id="CHEBI:32682"/>
        <dbReference type="ChEBI" id="CHEBI:143006"/>
    </reaction>
</comment>
<keyword evidence="6" id="KW-0999">Mitochondrion inner membrane</keyword>
<evidence type="ECO:0000256" key="17">
    <source>
        <dbReference type="ARBA" id="ARBA00071763"/>
    </source>
</evidence>
<dbReference type="GO" id="GO:0005743">
    <property type="term" value="C:mitochondrial inner membrane"/>
    <property type="evidence" value="ECO:0007669"/>
    <property type="project" value="UniProtKB-SubCell"/>
</dbReference>
<accession>A0AAV5UVE2</accession>
<feature type="repeat" description="Solcar" evidence="22">
    <location>
        <begin position="91"/>
        <end position="180"/>
    </location>
</feature>
<dbReference type="GO" id="GO:0005289">
    <property type="term" value="F:high-affinity L-arginine transmembrane transporter activity"/>
    <property type="evidence" value="ECO:0007669"/>
    <property type="project" value="TreeGrafter"/>
</dbReference>
<dbReference type="GO" id="GO:1990575">
    <property type="term" value="P:mitochondrial L-ornithine transmembrane transport"/>
    <property type="evidence" value="ECO:0007669"/>
    <property type="project" value="UniProtKB-ARBA"/>
</dbReference>
<dbReference type="PANTHER" id="PTHR45624:SF61">
    <property type="entry name" value="MITOCHONDRIAL BASIC AMINO ACIDS TRANSPORTER"/>
    <property type="match status" value="1"/>
</dbReference>
<comment type="catalytic activity">
    <reaction evidence="15">
        <text>L-ornithine(in) + L-arginine(out) = L-ornithine(out) + L-arginine(in)</text>
        <dbReference type="Rhea" id="RHEA:34991"/>
        <dbReference type="ChEBI" id="CHEBI:32682"/>
        <dbReference type="ChEBI" id="CHEBI:46911"/>
    </reaction>
</comment>
<comment type="similarity">
    <text evidence="2 23">Belongs to the mitochondrial carrier (TC 2.A.29) family.</text>
</comment>
<evidence type="ECO:0000256" key="1">
    <source>
        <dbReference type="ARBA" id="ARBA00004448"/>
    </source>
</evidence>
<keyword evidence="9" id="KW-0496">Mitochondrion</keyword>
<evidence type="ECO:0000256" key="9">
    <source>
        <dbReference type="ARBA" id="ARBA00023128"/>
    </source>
</evidence>
<keyword evidence="5" id="KW-0677">Repeat</keyword>
<dbReference type="PROSITE" id="PS50920">
    <property type="entry name" value="SOLCAR"/>
    <property type="match status" value="3"/>
</dbReference>
<evidence type="ECO:0000256" key="20">
    <source>
        <dbReference type="ARBA" id="ARBA00079387"/>
    </source>
</evidence>
<dbReference type="AlphaFoldDB" id="A0AAV5UVE2"/>
<organism evidence="24 25">
    <name type="scientific">Pristionchus fissidentatus</name>
    <dbReference type="NCBI Taxonomy" id="1538716"/>
    <lineage>
        <taxon>Eukaryota</taxon>
        <taxon>Metazoa</taxon>
        <taxon>Ecdysozoa</taxon>
        <taxon>Nematoda</taxon>
        <taxon>Chromadorea</taxon>
        <taxon>Rhabditida</taxon>
        <taxon>Rhabditina</taxon>
        <taxon>Diplogasteromorpha</taxon>
        <taxon>Diplogasteroidea</taxon>
        <taxon>Neodiplogasteridae</taxon>
        <taxon>Pristionchus</taxon>
    </lineage>
</organism>
<keyword evidence="3 23" id="KW-0813">Transport</keyword>
<dbReference type="EMBL" id="BTSY01000001">
    <property type="protein sequence ID" value="GMT11066.1"/>
    <property type="molecule type" value="Genomic_DNA"/>
</dbReference>
<evidence type="ECO:0000256" key="22">
    <source>
        <dbReference type="PROSITE-ProRule" id="PRU00282"/>
    </source>
</evidence>
<evidence type="ECO:0000256" key="23">
    <source>
        <dbReference type="RuleBase" id="RU000488"/>
    </source>
</evidence>
<evidence type="ECO:0000313" key="24">
    <source>
        <dbReference type="EMBL" id="GMT11066.1"/>
    </source>
</evidence>
<evidence type="ECO:0000256" key="3">
    <source>
        <dbReference type="ARBA" id="ARBA00022448"/>
    </source>
</evidence>
<dbReference type="InterPro" id="IPR050567">
    <property type="entry name" value="Mitochondrial_Carrier"/>
</dbReference>
<comment type="caution">
    <text evidence="24">The sequence shown here is derived from an EMBL/GenBank/DDBJ whole genome shotgun (WGS) entry which is preliminary data.</text>
</comment>
<reference evidence="24" key="1">
    <citation type="submission" date="2023-10" db="EMBL/GenBank/DDBJ databases">
        <title>Genome assembly of Pristionchus species.</title>
        <authorList>
            <person name="Yoshida K."/>
            <person name="Sommer R.J."/>
        </authorList>
    </citation>
    <scope>NUCLEOTIDE SEQUENCE</scope>
    <source>
        <strain evidence="24">RS5133</strain>
    </source>
</reference>
<evidence type="ECO:0000256" key="16">
    <source>
        <dbReference type="ARBA" id="ARBA00052673"/>
    </source>
</evidence>
<dbReference type="FunFam" id="1.50.40.10:FF:000037">
    <property type="entry name" value="Solute carrier family 25 member 29"/>
    <property type="match status" value="1"/>
</dbReference>
<proteinExistence type="inferred from homology"/>
<comment type="catalytic activity">
    <reaction evidence="11">
        <text>L-lysine(out) + L-arginine(in) = L-lysine(in) + L-arginine(out)</text>
        <dbReference type="Rhea" id="RHEA:70827"/>
        <dbReference type="ChEBI" id="CHEBI:32551"/>
        <dbReference type="ChEBI" id="CHEBI:32682"/>
    </reaction>
</comment>
<comment type="catalytic activity">
    <reaction evidence="12">
        <text>L-histidine(out) = L-histidine(in)</text>
        <dbReference type="Rhea" id="RHEA:72807"/>
        <dbReference type="ChEBI" id="CHEBI:57595"/>
    </reaction>
</comment>
<keyword evidence="10 22" id="KW-0472">Membrane</keyword>
<dbReference type="Gene3D" id="1.50.40.10">
    <property type="entry name" value="Mitochondrial carrier domain"/>
    <property type="match status" value="1"/>
</dbReference>
<evidence type="ECO:0000256" key="10">
    <source>
        <dbReference type="ARBA" id="ARBA00023136"/>
    </source>
</evidence>
<evidence type="ECO:0000256" key="18">
    <source>
        <dbReference type="ARBA" id="ARBA00076491"/>
    </source>
</evidence>
<evidence type="ECO:0000256" key="4">
    <source>
        <dbReference type="ARBA" id="ARBA00022692"/>
    </source>
</evidence>
<evidence type="ECO:0000256" key="21">
    <source>
        <dbReference type="ARBA" id="ARBA00080567"/>
    </source>
</evidence>
<evidence type="ECO:0000256" key="5">
    <source>
        <dbReference type="ARBA" id="ARBA00022737"/>
    </source>
</evidence>
<name>A0AAV5UVE2_9BILA</name>
<dbReference type="InterPro" id="IPR018108">
    <property type="entry name" value="MCP_transmembrane"/>
</dbReference>
<comment type="catalytic activity">
    <reaction evidence="16">
        <text>N(omega)-methyl-L-arginine(in) + L-arginine(out) = N(omega)-methyl-L-arginine(out) + L-arginine(in)</text>
        <dbReference type="Rhea" id="RHEA:72803"/>
        <dbReference type="ChEBI" id="CHEBI:32682"/>
        <dbReference type="ChEBI" id="CHEBI:114953"/>
    </reaction>
</comment>
<keyword evidence="25" id="KW-1185">Reference proteome</keyword>
<keyword evidence="4 22" id="KW-0812">Transmembrane</keyword>
<evidence type="ECO:0000256" key="2">
    <source>
        <dbReference type="ARBA" id="ARBA00006375"/>
    </source>
</evidence>
<dbReference type="InterPro" id="IPR002067">
    <property type="entry name" value="MCP"/>
</dbReference>
<gene>
    <name evidence="24" type="ORF">PFISCL1PPCAC_2363</name>
</gene>
<dbReference type="Pfam" id="PF00153">
    <property type="entry name" value="Mito_carr"/>
    <property type="match status" value="3"/>
</dbReference>
<comment type="catalytic activity">
    <reaction evidence="13">
        <text>L-histidine(out) + L-arginine(in) = L-histidine(in) + L-arginine(out)</text>
        <dbReference type="Rhea" id="RHEA:71063"/>
        <dbReference type="ChEBI" id="CHEBI:32682"/>
        <dbReference type="ChEBI" id="CHEBI:57595"/>
    </reaction>
</comment>
<comment type="subcellular location">
    <subcellularLocation>
        <location evidence="1">Mitochondrion inner membrane</location>
        <topology evidence="1">Multi-pass membrane protein</topology>
    </subcellularLocation>
</comment>
<evidence type="ECO:0000313" key="25">
    <source>
        <dbReference type="Proteomes" id="UP001432322"/>
    </source>
</evidence>
<feature type="repeat" description="Solcar" evidence="22">
    <location>
        <begin position="190"/>
        <end position="273"/>
    </location>
</feature>
<sequence length="329" mass="36479">MALDFFAGCVGGAAGVLAGHPLDTVKVRLQTQEVGSKLYKGTWHCFATIVRQEKICGLYKGITPPLTSLAIINATVFGVHGSIARRFVDPDSTAAHFAAGSAAGLCQSIIATPSERVKLLIQIQNDSAHAPRYTSCRHAAMSLWKREGIKGMTRGYWATVLRDCPAFGIYFASYDWMAKKMSKDGKMESLTCMQLLTAGGGAGMLSWLFNYPTDVIKTRFQTCTSYKSYRECLMKALADGGWRSLFVGLNSTLIRAFPSNAATFFTVEMTYRLLMDFNLLKIATQESSSKQNNKNHVMMSDLWHKNWFILPEAGSTSIDPMLRHRHHFS</sequence>
<dbReference type="PRINTS" id="PR00926">
    <property type="entry name" value="MITOCARRIER"/>
</dbReference>
<evidence type="ECO:0000256" key="7">
    <source>
        <dbReference type="ARBA" id="ARBA00022970"/>
    </source>
</evidence>
<evidence type="ECO:0000256" key="15">
    <source>
        <dbReference type="ARBA" id="ARBA00051921"/>
    </source>
</evidence>
<dbReference type="InterPro" id="IPR023395">
    <property type="entry name" value="MCP_dom_sf"/>
</dbReference>